<protein>
    <submittedName>
        <fullName evidence="3">C-type single domain activation associated secreted protein ASP3</fullName>
    </submittedName>
</protein>
<proteinExistence type="predicted"/>
<name>A0AAN8IJ75_TRICO</name>
<dbReference type="Pfam" id="PF00188">
    <property type="entry name" value="CAP"/>
    <property type="match status" value="1"/>
</dbReference>
<dbReference type="PANTHER" id="PTHR10334">
    <property type="entry name" value="CYSTEINE-RICH SECRETORY PROTEIN-RELATED"/>
    <property type="match status" value="1"/>
</dbReference>
<dbReference type="EMBL" id="WIXE01012924">
    <property type="protein sequence ID" value="KAK5975541.1"/>
    <property type="molecule type" value="Genomic_DNA"/>
</dbReference>
<comment type="caution">
    <text evidence="3">The sequence shown here is derived from an EMBL/GenBank/DDBJ whole genome shotgun (WGS) entry which is preliminary data.</text>
</comment>
<dbReference type="PRINTS" id="PR00838">
    <property type="entry name" value="V5ALLERGEN"/>
</dbReference>
<evidence type="ECO:0000259" key="2">
    <source>
        <dbReference type="SMART" id="SM00198"/>
    </source>
</evidence>
<dbReference type="AlphaFoldDB" id="A0AAN8IJ75"/>
<dbReference type="SUPFAM" id="SSF55797">
    <property type="entry name" value="PR-1-like"/>
    <property type="match status" value="1"/>
</dbReference>
<evidence type="ECO:0000313" key="3">
    <source>
        <dbReference type="EMBL" id="KAK5975541.1"/>
    </source>
</evidence>
<dbReference type="CDD" id="cd05380">
    <property type="entry name" value="CAP_euk"/>
    <property type="match status" value="1"/>
</dbReference>
<dbReference type="PRINTS" id="PR00837">
    <property type="entry name" value="V5TPXLIKE"/>
</dbReference>
<reference evidence="3 4" key="1">
    <citation type="submission" date="2019-10" db="EMBL/GenBank/DDBJ databases">
        <title>Assembly and Annotation for the nematode Trichostrongylus colubriformis.</title>
        <authorList>
            <person name="Martin J."/>
        </authorList>
    </citation>
    <scope>NUCLEOTIDE SEQUENCE [LARGE SCALE GENOMIC DNA]</scope>
    <source>
        <strain evidence="3">G859</strain>
        <tissue evidence="3">Whole worm</tissue>
    </source>
</reference>
<dbReference type="GO" id="GO:0005576">
    <property type="term" value="C:extracellular region"/>
    <property type="evidence" value="ECO:0007669"/>
    <property type="project" value="InterPro"/>
</dbReference>
<evidence type="ECO:0000256" key="1">
    <source>
        <dbReference type="SAM" id="SignalP"/>
    </source>
</evidence>
<dbReference type="InterPro" id="IPR014044">
    <property type="entry name" value="CAP_dom"/>
</dbReference>
<dbReference type="InterPro" id="IPR001283">
    <property type="entry name" value="CRISP-related"/>
</dbReference>
<dbReference type="InterPro" id="IPR002413">
    <property type="entry name" value="V5_allergen-like"/>
</dbReference>
<feature type="chain" id="PRO_5042973920" evidence="1">
    <location>
        <begin position="20"/>
        <end position="223"/>
    </location>
</feature>
<gene>
    <name evidence="3" type="ORF">GCK32_008761</name>
</gene>
<dbReference type="Gene3D" id="3.40.33.10">
    <property type="entry name" value="CAP"/>
    <property type="match status" value="1"/>
</dbReference>
<feature type="signal peptide" evidence="1">
    <location>
        <begin position="1"/>
        <end position="19"/>
    </location>
</feature>
<dbReference type="InterPro" id="IPR035940">
    <property type="entry name" value="CAP_sf"/>
</dbReference>
<keyword evidence="4" id="KW-1185">Reference proteome</keyword>
<keyword evidence="1" id="KW-0732">Signal</keyword>
<dbReference type="Proteomes" id="UP001331761">
    <property type="component" value="Unassembled WGS sequence"/>
</dbReference>
<dbReference type="SMART" id="SM00198">
    <property type="entry name" value="SCP"/>
    <property type="match status" value="1"/>
</dbReference>
<sequence>MLTIVAVAYLAVAATPGRASMCSDAYGMSDEIRKAILDKHNELRSLTAKGLAVNYQGGHAPKAARMLKMSYDCDIEANTMNWIKQCKWGHNSYRERNKWGQNLYRINAKVNKTSAAVKSVERWFSELTKKGLNPKDNNKFTNAAFLNAGHYTQVVWQKSHKLGCAVYWCPQMTYVGCEYSPAGNMRKAVIYDVGEPCKKDEDCRGDNAFTMENWLKEEMTISL</sequence>
<dbReference type="InterPro" id="IPR018244">
    <property type="entry name" value="Allrgn_V5/Tpx1_CS"/>
</dbReference>
<feature type="domain" description="SCP" evidence="2">
    <location>
        <begin position="31"/>
        <end position="187"/>
    </location>
</feature>
<organism evidence="3 4">
    <name type="scientific">Trichostrongylus colubriformis</name>
    <name type="common">Black scour worm</name>
    <dbReference type="NCBI Taxonomy" id="6319"/>
    <lineage>
        <taxon>Eukaryota</taxon>
        <taxon>Metazoa</taxon>
        <taxon>Ecdysozoa</taxon>
        <taxon>Nematoda</taxon>
        <taxon>Chromadorea</taxon>
        <taxon>Rhabditida</taxon>
        <taxon>Rhabditina</taxon>
        <taxon>Rhabditomorpha</taxon>
        <taxon>Strongyloidea</taxon>
        <taxon>Trichostrongylidae</taxon>
        <taxon>Trichostrongylus</taxon>
    </lineage>
</organism>
<evidence type="ECO:0000313" key="4">
    <source>
        <dbReference type="Proteomes" id="UP001331761"/>
    </source>
</evidence>
<dbReference type="PROSITE" id="PS01009">
    <property type="entry name" value="CRISP_1"/>
    <property type="match status" value="1"/>
</dbReference>
<accession>A0AAN8IJ75</accession>